<protein>
    <submittedName>
        <fullName evidence="2">GH12140</fullName>
    </submittedName>
</protein>
<evidence type="ECO:0000313" key="2">
    <source>
        <dbReference type="EMBL" id="EDV99905.1"/>
    </source>
</evidence>
<keyword evidence="3" id="KW-1185">Reference proteome</keyword>
<gene>
    <name evidence="2" type="primary">Dgri\GH12140</name>
    <name evidence="2" type="ORF">Dgri_GH12140</name>
</gene>
<dbReference type="HOGENOM" id="CLU_2063857_0_0_1"/>
<accession>B4JK03</accession>
<dbReference type="Proteomes" id="UP000001070">
    <property type="component" value="Unassembled WGS sequence"/>
</dbReference>
<feature type="region of interest" description="Disordered" evidence="1">
    <location>
        <begin position="17"/>
        <end position="55"/>
    </location>
</feature>
<dbReference type="InParanoid" id="B4JK03"/>
<dbReference type="STRING" id="7222.B4JK03"/>
<sequence>MLRKHWGEIEEEGSDITLDKYVPTSGKRPKLGEIRQRGDPLPQDKHSATTGSSTMNNIVSDMLQELGGSTNSSISLSNLSSGQQQILNTNALYGLLDGQTSNVSSNLTSSTTYQNNFDT</sequence>
<evidence type="ECO:0000313" key="3">
    <source>
        <dbReference type="Proteomes" id="UP000001070"/>
    </source>
</evidence>
<reference evidence="2 3" key="1">
    <citation type="journal article" date="2007" name="Nature">
        <title>Evolution of genes and genomes on the Drosophila phylogeny.</title>
        <authorList>
            <consortium name="Drosophila 12 Genomes Consortium"/>
            <person name="Clark A.G."/>
            <person name="Eisen M.B."/>
            <person name="Smith D.R."/>
            <person name="Bergman C.M."/>
            <person name="Oliver B."/>
            <person name="Markow T.A."/>
            <person name="Kaufman T.C."/>
            <person name="Kellis M."/>
            <person name="Gelbart W."/>
            <person name="Iyer V.N."/>
            <person name="Pollard D.A."/>
            <person name="Sackton T.B."/>
            <person name="Larracuente A.M."/>
            <person name="Singh N.D."/>
            <person name="Abad J.P."/>
            <person name="Abt D.N."/>
            <person name="Adryan B."/>
            <person name="Aguade M."/>
            <person name="Akashi H."/>
            <person name="Anderson W.W."/>
            <person name="Aquadro C.F."/>
            <person name="Ardell D.H."/>
            <person name="Arguello R."/>
            <person name="Artieri C.G."/>
            <person name="Barbash D.A."/>
            <person name="Barker D."/>
            <person name="Barsanti P."/>
            <person name="Batterham P."/>
            <person name="Batzoglou S."/>
            <person name="Begun D."/>
            <person name="Bhutkar A."/>
            <person name="Blanco E."/>
            <person name="Bosak S.A."/>
            <person name="Bradley R.K."/>
            <person name="Brand A.D."/>
            <person name="Brent M.R."/>
            <person name="Brooks A.N."/>
            <person name="Brown R.H."/>
            <person name="Butlin R.K."/>
            <person name="Caggese C."/>
            <person name="Calvi B.R."/>
            <person name="Bernardo de Carvalho A."/>
            <person name="Caspi A."/>
            <person name="Castrezana S."/>
            <person name="Celniker S.E."/>
            <person name="Chang J.L."/>
            <person name="Chapple C."/>
            <person name="Chatterji S."/>
            <person name="Chinwalla A."/>
            <person name="Civetta A."/>
            <person name="Clifton S.W."/>
            <person name="Comeron J.M."/>
            <person name="Costello J.C."/>
            <person name="Coyne J.A."/>
            <person name="Daub J."/>
            <person name="David R.G."/>
            <person name="Delcher A.L."/>
            <person name="Delehaunty K."/>
            <person name="Do C.B."/>
            <person name="Ebling H."/>
            <person name="Edwards K."/>
            <person name="Eickbush T."/>
            <person name="Evans J.D."/>
            <person name="Filipski A."/>
            <person name="Findeiss S."/>
            <person name="Freyhult E."/>
            <person name="Fulton L."/>
            <person name="Fulton R."/>
            <person name="Garcia A.C."/>
            <person name="Gardiner A."/>
            <person name="Garfield D.A."/>
            <person name="Garvin B.E."/>
            <person name="Gibson G."/>
            <person name="Gilbert D."/>
            <person name="Gnerre S."/>
            <person name="Godfrey J."/>
            <person name="Good R."/>
            <person name="Gotea V."/>
            <person name="Gravely B."/>
            <person name="Greenberg A.J."/>
            <person name="Griffiths-Jones S."/>
            <person name="Gross S."/>
            <person name="Guigo R."/>
            <person name="Gustafson E.A."/>
            <person name="Haerty W."/>
            <person name="Hahn M.W."/>
            <person name="Halligan D.L."/>
            <person name="Halpern A.L."/>
            <person name="Halter G.M."/>
            <person name="Han M.V."/>
            <person name="Heger A."/>
            <person name="Hillier L."/>
            <person name="Hinrichs A.S."/>
            <person name="Holmes I."/>
            <person name="Hoskins R.A."/>
            <person name="Hubisz M.J."/>
            <person name="Hultmark D."/>
            <person name="Huntley M.A."/>
            <person name="Jaffe D.B."/>
            <person name="Jagadeeshan S."/>
            <person name="Jeck W.R."/>
            <person name="Johnson J."/>
            <person name="Jones C.D."/>
            <person name="Jordan W.C."/>
            <person name="Karpen G.H."/>
            <person name="Kataoka E."/>
            <person name="Keightley P.D."/>
            <person name="Kheradpour P."/>
            <person name="Kirkness E.F."/>
            <person name="Koerich L.B."/>
            <person name="Kristiansen K."/>
            <person name="Kudrna D."/>
            <person name="Kulathinal R.J."/>
            <person name="Kumar S."/>
            <person name="Kwok R."/>
            <person name="Lander E."/>
            <person name="Langley C.H."/>
            <person name="Lapoint R."/>
            <person name="Lazzaro B.P."/>
            <person name="Lee S.J."/>
            <person name="Levesque L."/>
            <person name="Li R."/>
            <person name="Lin C.F."/>
            <person name="Lin M.F."/>
            <person name="Lindblad-Toh K."/>
            <person name="Llopart A."/>
            <person name="Long M."/>
            <person name="Low L."/>
            <person name="Lozovsky E."/>
            <person name="Lu J."/>
            <person name="Luo M."/>
            <person name="Machado C.A."/>
            <person name="Makalowski W."/>
            <person name="Marzo M."/>
            <person name="Matsuda M."/>
            <person name="Matzkin L."/>
            <person name="McAllister B."/>
            <person name="McBride C.S."/>
            <person name="McKernan B."/>
            <person name="McKernan K."/>
            <person name="Mendez-Lago M."/>
            <person name="Minx P."/>
            <person name="Mollenhauer M.U."/>
            <person name="Montooth K."/>
            <person name="Mount S.M."/>
            <person name="Mu X."/>
            <person name="Myers E."/>
            <person name="Negre B."/>
            <person name="Newfeld S."/>
            <person name="Nielsen R."/>
            <person name="Noor M.A."/>
            <person name="O'Grady P."/>
            <person name="Pachter L."/>
            <person name="Papaceit M."/>
            <person name="Parisi M.J."/>
            <person name="Parisi M."/>
            <person name="Parts L."/>
            <person name="Pedersen J.S."/>
            <person name="Pesole G."/>
            <person name="Phillippy A.M."/>
            <person name="Ponting C.P."/>
            <person name="Pop M."/>
            <person name="Porcelli D."/>
            <person name="Powell J.R."/>
            <person name="Prohaska S."/>
            <person name="Pruitt K."/>
            <person name="Puig M."/>
            <person name="Quesneville H."/>
            <person name="Ram K.R."/>
            <person name="Rand D."/>
            <person name="Rasmussen M.D."/>
            <person name="Reed L.K."/>
            <person name="Reenan R."/>
            <person name="Reily A."/>
            <person name="Remington K.A."/>
            <person name="Rieger T.T."/>
            <person name="Ritchie M.G."/>
            <person name="Robin C."/>
            <person name="Rogers Y.H."/>
            <person name="Rohde C."/>
            <person name="Rozas J."/>
            <person name="Rubenfield M.J."/>
            <person name="Ruiz A."/>
            <person name="Russo S."/>
            <person name="Salzberg S.L."/>
            <person name="Sanchez-Gracia A."/>
            <person name="Saranga D.J."/>
            <person name="Sato H."/>
            <person name="Schaeffer S.W."/>
            <person name="Schatz M.C."/>
            <person name="Schlenke T."/>
            <person name="Schwartz R."/>
            <person name="Segarra C."/>
            <person name="Singh R.S."/>
            <person name="Sirot L."/>
            <person name="Sirota M."/>
            <person name="Sisneros N.B."/>
            <person name="Smith C.D."/>
            <person name="Smith T.F."/>
            <person name="Spieth J."/>
            <person name="Stage D.E."/>
            <person name="Stark A."/>
            <person name="Stephan W."/>
            <person name="Strausberg R.L."/>
            <person name="Strempel S."/>
            <person name="Sturgill D."/>
            <person name="Sutton G."/>
            <person name="Sutton G.G."/>
            <person name="Tao W."/>
            <person name="Teichmann S."/>
            <person name="Tobari Y.N."/>
            <person name="Tomimura Y."/>
            <person name="Tsolas J.M."/>
            <person name="Valente V.L."/>
            <person name="Venter E."/>
            <person name="Venter J.C."/>
            <person name="Vicario S."/>
            <person name="Vieira F.G."/>
            <person name="Vilella A.J."/>
            <person name="Villasante A."/>
            <person name="Walenz B."/>
            <person name="Wang J."/>
            <person name="Wasserman M."/>
            <person name="Watts T."/>
            <person name="Wilson D."/>
            <person name="Wilson R.K."/>
            <person name="Wing R.A."/>
            <person name="Wolfner M.F."/>
            <person name="Wong A."/>
            <person name="Wong G.K."/>
            <person name="Wu C.I."/>
            <person name="Wu G."/>
            <person name="Yamamoto D."/>
            <person name="Yang H.P."/>
            <person name="Yang S.P."/>
            <person name="Yorke J.A."/>
            <person name="Yoshida K."/>
            <person name="Zdobnov E."/>
            <person name="Zhang P."/>
            <person name="Zhang Y."/>
            <person name="Zimin A.V."/>
            <person name="Baldwin J."/>
            <person name="Abdouelleil A."/>
            <person name="Abdulkadir J."/>
            <person name="Abebe A."/>
            <person name="Abera B."/>
            <person name="Abreu J."/>
            <person name="Acer S.C."/>
            <person name="Aftuck L."/>
            <person name="Alexander A."/>
            <person name="An P."/>
            <person name="Anderson E."/>
            <person name="Anderson S."/>
            <person name="Arachi H."/>
            <person name="Azer M."/>
            <person name="Bachantsang P."/>
            <person name="Barry A."/>
            <person name="Bayul T."/>
            <person name="Berlin A."/>
            <person name="Bessette D."/>
            <person name="Bloom T."/>
            <person name="Blye J."/>
            <person name="Boguslavskiy L."/>
            <person name="Bonnet C."/>
            <person name="Boukhgalter B."/>
            <person name="Bourzgui I."/>
            <person name="Brown A."/>
            <person name="Cahill P."/>
            <person name="Channer S."/>
            <person name="Cheshatsang Y."/>
            <person name="Chuda L."/>
            <person name="Citroen M."/>
            <person name="Collymore A."/>
            <person name="Cooke P."/>
            <person name="Costello M."/>
            <person name="D'Aco K."/>
            <person name="Daza R."/>
            <person name="De Haan G."/>
            <person name="DeGray S."/>
            <person name="DeMaso C."/>
            <person name="Dhargay N."/>
            <person name="Dooley K."/>
            <person name="Dooley E."/>
            <person name="Doricent M."/>
            <person name="Dorje P."/>
            <person name="Dorjee K."/>
            <person name="Dupes A."/>
            <person name="Elong R."/>
            <person name="Falk J."/>
            <person name="Farina A."/>
            <person name="Faro S."/>
            <person name="Ferguson D."/>
            <person name="Fisher S."/>
            <person name="Foley C.D."/>
            <person name="Franke A."/>
            <person name="Friedrich D."/>
            <person name="Gadbois L."/>
            <person name="Gearin G."/>
            <person name="Gearin C.R."/>
            <person name="Giannoukos G."/>
            <person name="Goode T."/>
            <person name="Graham J."/>
            <person name="Grandbois E."/>
            <person name="Grewal S."/>
            <person name="Gyaltsen K."/>
            <person name="Hafez N."/>
            <person name="Hagos B."/>
            <person name="Hall J."/>
            <person name="Henson C."/>
            <person name="Hollinger A."/>
            <person name="Honan T."/>
            <person name="Huard M.D."/>
            <person name="Hughes L."/>
            <person name="Hurhula B."/>
            <person name="Husby M.E."/>
            <person name="Kamat A."/>
            <person name="Kanga B."/>
            <person name="Kashin S."/>
            <person name="Khazanovich D."/>
            <person name="Kisner P."/>
            <person name="Lance K."/>
            <person name="Lara M."/>
            <person name="Lee W."/>
            <person name="Lennon N."/>
            <person name="Letendre F."/>
            <person name="LeVine R."/>
            <person name="Lipovsky A."/>
            <person name="Liu X."/>
            <person name="Liu J."/>
            <person name="Liu S."/>
            <person name="Lokyitsang T."/>
            <person name="Lokyitsang Y."/>
            <person name="Lubonja R."/>
            <person name="Lui A."/>
            <person name="MacDonald P."/>
            <person name="Magnisalis V."/>
            <person name="Maru K."/>
            <person name="Matthews C."/>
            <person name="McCusker W."/>
            <person name="McDonough S."/>
            <person name="Mehta T."/>
            <person name="Meldrim J."/>
            <person name="Meneus L."/>
            <person name="Mihai O."/>
            <person name="Mihalev A."/>
            <person name="Mihova T."/>
            <person name="Mittelman R."/>
            <person name="Mlenga V."/>
            <person name="Montmayeur A."/>
            <person name="Mulrain L."/>
            <person name="Navidi A."/>
            <person name="Naylor J."/>
            <person name="Negash T."/>
            <person name="Nguyen T."/>
            <person name="Nguyen N."/>
            <person name="Nicol R."/>
            <person name="Norbu C."/>
            <person name="Norbu N."/>
            <person name="Novod N."/>
            <person name="O'Neill B."/>
            <person name="Osman S."/>
            <person name="Markiewicz E."/>
            <person name="Oyono O.L."/>
            <person name="Patti C."/>
            <person name="Phunkhang P."/>
            <person name="Pierre F."/>
            <person name="Priest M."/>
            <person name="Raghuraman S."/>
            <person name="Rege F."/>
            <person name="Reyes R."/>
            <person name="Rise C."/>
            <person name="Rogov P."/>
            <person name="Ross K."/>
            <person name="Ryan E."/>
            <person name="Settipalli S."/>
            <person name="Shea T."/>
            <person name="Sherpa N."/>
            <person name="Shi L."/>
            <person name="Shih D."/>
            <person name="Sparrow T."/>
            <person name="Spaulding J."/>
            <person name="Stalker J."/>
            <person name="Stange-Thomann N."/>
            <person name="Stavropoulos S."/>
            <person name="Stone C."/>
            <person name="Strader C."/>
            <person name="Tesfaye S."/>
            <person name="Thomson T."/>
            <person name="Thoulutsang Y."/>
            <person name="Thoulutsang D."/>
            <person name="Topham K."/>
            <person name="Topping I."/>
            <person name="Tsamla T."/>
            <person name="Vassiliev H."/>
            <person name="Vo A."/>
            <person name="Wangchuk T."/>
            <person name="Wangdi T."/>
            <person name="Weiand M."/>
            <person name="Wilkinson J."/>
            <person name="Wilson A."/>
            <person name="Yadav S."/>
            <person name="Young G."/>
            <person name="Yu Q."/>
            <person name="Zembek L."/>
            <person name="Zhong D."/>
            <person name="Zimmer A."/>
            <person name="Zwirko Z."/>
            <person name="Jaffe D.B."/>
            <person name="Alvarez P."/>
            <person name="Brockman W."/>
            <person name="Butler J."/>
            <person name="Chin C."/>
            <person name="Gnerre S."/>
            <person name="Grabherr M."/>
            <person name="Kleber M."/>
            <person name="Mauceli E."/>
            <person name="MacCallum I."/>
        </authorList>
    </citation>
    <scope>NUCLEOTIDE SEQUENCE [LARGE SCALE GENOMIC DNA]</scope>
    <source>
        <strain evidence="3">Tucson 15287-2541.00</strain>
    </source>
</reference>
<feature type="compositionally biased region" description="Basic and acidic residues" evidence="1">
    <location>
        <begin position="30"/>
        <end position="47"/>
    </location>
</feature>
<name>B4JK03_DROGR</name>
<proteinExistence type="predicted"/>
<dbReference type="EMBL" id="CH916370">
    <property type="protein sequence ID" value="EDV99905.1"/>
    <property type="molecule type" value="Genomic_DNA"/>
</dbReference>
<evidence type="ECO:0000256" key="1">
    <source>
        <dbReference type="SAM" id="MobiDB-lite"/>
    </source>
</evidence>
<dbReference type="AlphaFoldDB" id="B4JK03"/>
<organism evidence="3">
    <name type="scientific">Drosophila grimshawi</name>
    <name type="common">Hawaiian fruit fly</name>
    <name type="synonym">Idiomyia grimshawi</name>
    <dbReference type="NCBI Taxonomy" id="7222"/>
    <lineage>
        <taxon>Eukaryota</taxon>
        <taxon>Metazoa</taxon>
        <taxon>Ecdysozoa</taxon>
        <taxon>Arthropoda</taxon>
        <taxon>Hexapoda</taxon>
        <taxon>Insecta</taxon>
        <taxon>Pterygota</taxon>
        <taxon>Neoptera</taxon>
        <taxon>Endopterygota</taxon>
        <taxon>Diptera</taxon>
        <taxon>Brachycera</taxon>
        <taxon>Muscomorpha</taxon>
        <taxon>Ephydroidea</taxon>
        <taxon>Drosophilidae</taxon>
        <taxon>Drosophila</taxon>
        <taxon>Hawaiian Drosophila</taxon>
    </lineage>
</organism>